<reference evidence="2" key="2">
    <citation type="submission" date="2022-05" db="EMBL/GenBank/DDBJ databases">
        <authorList>
            <person name="Kim J.-S."/>
            <person name="Lee K."/>
            <person name="Suh M."/>
            <person name="Eom M."/>
            <person name="Kim J.-S."/>
            <person name="Kim D.-S."/>
            <person name="Ko S.-H."/>
            <person name="Shin Y."/>
            <person name="Lee J.-S."/>
        </authorList>
    </citation>
    <scope>NUCLEOTIDE SEQUENCE</scope>
    <source>
        <strain evidence="2">N237</strain>
    </source>
</reference>
<dbReference type="InterPro" id="IPR029068">
    <property type="entry name" value="Glyas_Bleomycin-R_OHBP_Dase"/>
</dbReference>
<accession>A0ABY4R231</accession>
<dbReference type="PROSITE" id="PS51819">
    <property type="entry name" value="VOC"/>
    <property type="match status" value="1"/>
</dbReference>
<dbReference type="InterPro" id="IPR004360">
    <property type="entry name" value="Glyas_Fos-R_dOase_dom"/>
</dbReference>
<dbReference type="Pfam" id="PF00903">
    <property type="entry name" value="Glyoxalase"/>
    <property type="match status" value="1"/>
</dbReference>
<dbReference type="RefSeq" id="WP_249773117.1">
    <property type="nucleotide sequence ID" value="NZ_CP097332.1"/>
</dbReference>
<dbReference type="Gene3D" id="3.10.180.10">
    <property type="entry name" value="2,3-Dihydroxybiphenyl 1,2-Dioxygenase, domain 1"/>
    <property type="match status" value="1"/>
</dbReference>
<protein>
    <submittedName>
        <fullName evidence="2">VOC family protein</fullName>
    </submittedName>
</protein>
<evidence type="ECO:0000313" key="2">
    <source>
        <dbReference type="EMBL" id="UQX89221.1"/>
    </source>
</evidence>
<dbReference type="EMBL" id="CP097332">
    <property type="protein sequence ID" value="UQX89221.1"/>
    <property type="molecule type" value="Genomic_DNA"/>
</dbReference>
<organism evidence="2 3">
    <name type="scientific">Jatrophihabitans telluris</name>
    <dbReference type="NCBI Taxonomy" id="2038343"/>
    <lineage>
        <taxon>Bacteria</taxon>
        <taxon>Bacillati</taxon>
        <taxon>Actinomycetota</taxon>
        <taxon>Actinomycetes</taxon>
        <taxon>Jatrophihabitantales</taxon>
        <taxon>Jatrophihabitantaceae</taxon>
        <taxon>Jatrophihabitans</taxon>
    </lineage>
</organism>
<sequence>MLATSDLVAFTPTTNLARARRFYQDVLGLSVLDENAYACVFDANGTMLRITVVAEVAHAGYTVLGWRVADIGASVAELGAAGVVFSRFDGMEQDAQGVWTTPNGDRVAWFTDPDGNVLSLTEYR</sequence>
<keyword evidence="3" id="KW-1185">Reference proteome</keyword>
<name>A0ABY4R231_9ACTN</name>
<evidence type="ECO:0000313" key="3">
    <source>
        <dbReference type="Proteomes" id="UP001056336"/>
    </source>
</evidence>
<gene>
    <name evidence="2" type="ORF">M6D93_04255</name>
</gene>
<dbReference type="SUPFAM" id="SSF54593">
    <property type="entry name" value="Glyoxalase/Bleomycin resistance protein/Dihydroxybiphenyl dioxygenase"/>
    <property type="match status" value="1"/>
</dbReference>
<reference evidence="2" key="1">
    <citation type="journal article" date="2018" name="Int. J. Syst. Evol. Microbiol.">
        <title>Jatrophihabitans telluris sp. nov., isolated from sediment soil of lava forest wetlands and the emended description of the genus Jatrophihabitans.</title>
        <authorList>
            <person name="Lee K.C."/>
            <person name="Suh M.K."/>
            <person name="Eom M.K."/>
            <person name="Kim K.K."/>
            <person name="Kim J.S."/>
            <person name="Kim D.S."/>
            <person name="Ko S.H."/>
            <person name="Shin Y.K."/>
            <person name="Lee J.S."/>
        </authorList>
    </citation>
    <scope>NUCLEOTIDE SEQUENCE</scope>
    <source>
        <strain evidence="2">N237</strain>
    </source>
</reference>
<dbReference type="InterPro" id="IPR037523">
    <property type="entry name" value="VOC_core"/>
</dbReference>
<dbReference type="Proteomes" id="UP001056336">
    <property type="component" value="Chromosome"/>
</dbReference>
<feature type="domain" description="VOC" evidence="1">
    <location>
        <begin position="4"/>
        <end position="123"/>
    </location>
</feature>
<evidence type="ECO:0000259" key="1">
    <source>
        <dbReference type="PROSITE" id="PS51819"/>
    </source>
</evidence>
<proteinExistence type="predicted"/>